<evidence type="ECO:0000313" key="1">
    <source>
        <dbReference type="EMBL" id="PZX46340.1"/>
    </source>
</evidence>
<dbReference type="Gene3D" id="3.40.50.2300">
    <property type="match status" value="1"/>
</dbReference>
<dbReference type="PANTHER" id="PTHR43428">
    <property type="entry name" value="ARSENATE REDUCTASE"/>
    <property type="match status" value="1"/>
</dbReference>
<protein>
    <submittedName>
        <fullName evidence="1">Arsenate reductase</fullName>
    </submittedName>
</protein>
<comment type="caution">
    <text evidence="1">The sequence shown here is derived from an EMBL/GenBank/DDBJ whole genome shotgun (WGS) entry which is preliminary data.</text>
</comment>
<dbReference type="PANTHER" id="PTHR43428:SF1">
    <property type="entry name" value="ARSENATE REDUCTASE"/>
    <property type="match status" value="1"/>
</dbReference>
<sequence>MHTTQITLLPALKLSVEEARTLTISSERLEVLQVLIDYVQSKVKSGEELVLNFICTHNSRRSQFSQIWAQTAADYFGIPASCYSGGVEVTAFNERAVESIKRAGFRVSKKGEVNPTYFVFHSDDAEPVVAFSKLFDDAINRTNRFAAVMTCAHADENCPFIPGTENRIPVRYEDPKAFDDTPEEASKYDERSMQIASEMFYVFSQITSSN</sequence>
<dbReference type="RefSeq" id="WP_245942397.1">
    <property type="nucleotide sequence ID" value="NZ_QKZT01000034.1"/>
</dbReference>
<gene>
    <name evidence="1" type="ORF">LV85_04361</name>
</gene>
<name>A0A2W7QK31_9BACT</name>
<dbReference type="Proteomes" id="UP000248882">
    <property type="component" value="Unassembled WGS sequence"/>
</dbReference>
<reference evidence="1 2" key="1">
    <citation type="submission" date="2018-06" db="EMBL/GenBank/DDBJ databases">
        <title>Genomic Encyclopedia of Archaeal and Bacterial Type Strains, Phase II (KMG-II): from individual species to whole genera.</title>
        <authorList>
            <person name="Goeker M."/>
        </authorList>
    </citation>
    <scope>NUCLEOTIDE SEQUENCE [LARGE SCALE GENOMIC DNA]</scope>
    <source>
        <strain evidence="1 2">DSM 19830</strain>
    </source>
</reference>
<dbReference type="InterPro" id="IPR036196">
    <property type="entry name" value="Ptyr_pPase_sf"/>
</dbReference>
<dbReference type="EMBL" id="QKZT01000034">
    <property type="protein sequence ID" value="PZX46340.1"/>
    <property type="molecule type" value="Genomic_DNA"/>
</dbReference>
<evidence type="ECO:0000313" key="2">
    <source>
        <dbReference type="Proteomes" id="UP000248882"/>
    </source>
</evidence>
<organism evidence="1 2">
    <name type="scientific">Algoriphagus chordae</name>
    <dbReference type="NCBI Taxonomy" id="237019"/>
    <lineage>
        <taxon>Bacteria</taxon>
        <taxon>Pseudomonadati</taxon>
        <taxon>Bacteroidota</taxon>
        <taxon>Cytophagia</taxon>
        <taxon>Cytophagales</taxon>
        <taxon>Cyclobacteriaceae</taxon>
        <taxon>Algoriphagus</taxon>
    </lineage>
</organism>
<accession>A0A2W7QK31</accession>
<dbReference type="AlphaFoldDB" id="A0A2W7QK31"/>
<proteinExistence type="predicted"/>
<dbReference type="SUPFAM" id="SSF52788">
    <property type="entry name" value="Phosphotyrosine protein phosphatases I"/>
    <property type="match status" value="1"/>
</dbReference>
<keyword evidence="2" id="KW-1185">Reference proteome</keyword>